<feature type="transmembrane region" description="Helical" evidence="2">
    <location>
        <begin position="685"/>
        <end position="705"/>
    </location>
</feature>
<evidence type="ECO:0000313" key="4">
    <source>
        <dbReference type="Proteomes" id="UP000053424"/>
    </source>
</evidence>
<protein>
    <submittedName>
        <fullName evidence="3">Uncharacterized protein</fullName>
    </submittedName>
</protein>
<feature type="region of interest" description="Disordered" evidence="1">
    <location>
        <begin position="151"/>
        <end position="223"/>
    </location>
</feature>
<keyword evidence="2" id="KW-0472">Membrane</keyword>
<dbReference type="HOGENOM" id="CLU_022490_0_0_1"/>
<evidence type="ECO:0000256" key="2">
    <source>
        <dbReference type="SAM" id="Phobius"/>
    </source>
</evidence>
<feature type="region of interest" description="Disordered" evidence="1">
    <location>
        <begin position="1"/>
        <end position="118"/>
    </location>
</feature>
<feature type="compositionally biased region" description="Polar residues" evidence="1">
    <location>
        <begin position="503"/>
        <end position="522"/>
    </location>
</feature>
<feature type="transmembrane region" description="Helical" evidence="2">
    <location>
        <begin position="345"/>
        <end position="362"/>
    </location>
</feature>
<accession>A0A0C2XVX4</accession>
<evidence type="ECO:0000313" key="3">
    <source>
        <dbReference type="EMBL" id="KIM41803.1"/>
    </source>
</evidence>
<proteinExistence type="predicted"/>
<organism evidence="3 4">
    <name type="scientific">Hebeloma cylindrosporum</name>
    <dbReference type="NCBI Taxonomy" id="76867"/>
    <lineage>
        <taxon>Eukaryota</taxon>
        <taxon>Fungi</taxon>
        <taxon>Dikarya</taxon>
        <taxon>Basidiomycota</taxon>
        <taxon>Agaricomycotina</taxon>
        <taxon>Agaricomycetes</taxon>
        <taxon>Agaricomycetidae</taxon>
        <taxon>Agaricales</taxon>
        <taxon>Agaricineae</taxon>
        <taxon>Hymenogastraceae</taxon>
        <taxon>Hebeloma</taxon>
    </lineage>
</organism>
<gene>
    <name evidence="3" type="ORF">M413DRAFT_445020</name>
</gene>
<reference evidence="4" key="2">
    <citation type="submission" date="2015-01" db="EMBL/GenBank/DDBJ databases">
        <title>Evolutionary Origins and Diversification of the Mycorrhizal Mutualists.</title>
        <authorList>
            <consortium name="DOE Joint Genome Institute"/>
            <consortium name="Mycorrhizal Genomics Consortium"/>
            <person name="Kohler A."/>
            <person name="Kuo A."/>
            <person name="Nagy L.G."/>
            <person name="Floudas D."/>
            <person name="Copeland A."/>
            <person name="Barry K.W."/>
            <person name="Cichocki N."/>
            <person name="Veneault-Fourrey C."/>
            <person name="LaButti K."/>
            <person name="Lindquist E.A."/>
            <person name="Lipzen A."/>
            <person name="Lundell T."/>
            <person name="Morin E."/>
            <person name="Murat C."/>
            <person name="Riley R."/>
            <person name="Ohm R."/>
            <person name="Sun H."/>
            <person name="Tunlid A."/>
            <person name="Henrissat B."/>
            <person name="Grigoriev I.V."/>
            <person name="Hibbett D.S."/>
            <person name="Martin F."/>
        </authorList>
    </citation>
    <scope>NUCLEOTIDE SEQUENCE [LARGE SCALE GENOMIC DNA]</scope>
    <source>
        <strain evidence="4">h7</strain>
    </source>
</reference>
<feature type="transmembrane region" description="Helical" evidence="2">
    <location>
        <begin position="631"/>
        <end position="652"/>
    </location>
</feature>
<feature type="transmembrane region" description="Helical" evidence="2">
    <location>
        <begin position="712"/>
        <end position="732"/>
    </location>
</feature>
<keyword evidence="4" id="KW-1185">Reference proteome</keyword>
<feature type="region of interest" description="Disordered" evidence="1">
    <location>
        <begin position="493"/>
        <end position="527"/>
    </location>
</feature>
<sequence length="736" mass="81193">MAPTAPTQNAGASPKSSNQEPQLAMGSWRKKARDAVAPIPGDGPNNAENDDHAERGAHPPHPQLHITTSTQRRAPPDGSSPTGYLRTSGVQSGDSAQNPGDTHLHKAGRNRNANFISTNGRVKQPRYIDLDIDSYSYSRDAIGQSTDRSGIYSYTARPVPDSPDDYRRSIASSSTLNRVPEEMESGADTPEQRQQNRRSNPIRRGNSPQPYYGSVGQGATSSRGYPGVDLLNLDAESDSVEEEEEWFLDEELARQGLYRGNYQSLLLLYTFVPFTAILAFIFLGLLPTLAFPSSSPSPFPYPPYLPFPLPEVCTATALWSLSYLIRDFLYATSLSGTSLISFPTARFPSFIPILTSLVSAFLQSASALFFRQLAVPILLIPFYSAERMGLLWPIVSAGHKHHFPTWQDDAFKRVWWVALGWAAAEAVVGIKQGYESISLYKDVLVSVKRVVSKAEVMVTTRSANVSDEEGQDRQGDIDDAIKDAPVRSLSPVSYRINEGDASATPTQKKLNSSQEGVTSADSPENLDALPPPLITFPTKHQNSLSSLSSISQLEDLSRSVTMGERQPLLPLNRPSHRQTQESERLLAENAVERDLEELMALKSREELEEVYGIPVINIPVFISCLHRINSILSSLGITLLLTAAYMRSTFAYHPPLDMRYNPPTFAPIPITSPPFRPSNRTLLCTIPPILVVQTVLAMMHTPWILPRIGIHTFVYINLLVSLGYFFGGLGLWEALI</sequence>
<dbReference type="Proteomes" id="UP000053424">
    <property type="component" value="Unassembled WGS sequence"/>
</dbReference>
<feature type="transmembrane region" description="Helical" evidence="2">
    <location>
        <begin position="266"/>
        <end position="287"/>
    </location>
</feature>
<dbReference type="OrthoDB" id="3364069at2759"/>
<evidence type="ECO:0000256" key="1">
    <source>
        <dbReference type="SAM" id="MobiDB-lite"/>
    </source>
</evidence>
<dbReference type="EMBL" id="KN831779">
    <property type="protein sequence ID" value="KIM41803.1"/>
    <property type="molecule type" value="Genomic_DNA"/>
</dbReference>
<dbReference type="STRING" id="686832.A0A0C2XVX4"/>
<name>A0A0C2XVX4_HEBCY</name>
<dbReference type="AlphaFoldDB" id="A0A0C2XVX4"/>
<keyword evidence="2" id="KW-1133">Transmembrane helix</keyword>
<keyword evidence="2" id="KW-0812">Transmembrane</keyword>
<feature type="compositionally biased region" description="Polar residues" evidence="1">
    <location>
        <begin position="1"/>
        <end position="21"/>
    </location>
</feature>
<feature type="compositionally biased region" description="Polar residues" evidence="1">
    <location>
        <begin position="88"/>
        <end position="100"/>
    </location>
</feature>
<reference evidence="3 4" key="1">
    <citation type="submission" date="2014-04" db="EMBL/GenBank/DDBJ databases">
        <authorList>
            <consortium name="DOE Joint Genome Institute"/>
            <person name="Kuo A."/>
            <person name="Gay G."/>
            <person name="Dore J."/>
            <person name="Kohler A."/>
            <person name="Nagy L.G."/>
            <person name="Floudas D."/>
            <person name="Copeland A."/>
            <person name="Barry K.W."/>
            <person name="Cichocki N."/>
            <person name="Veneault-Fourrey C."/>
            <person name="LaButti K."/>
            <person name="Lindquist E.A."/>
            <person name="Lipzen A."/>
            <person name="Lundell T."/>
            <person name="Morin E."/>
            <person name="Murat C."/>
            <person name="Sun H."/>
            <person name="Tunlid A."/>
            <person name="Henrissat B."/>
            <person name="Grigoriev I.V."/>
            <person name="Hibbett D.S."/>
            <person name="Martin F."/>
            <person name="Nordberg H.P."/>
            <person name="Cantor M.N."/>
            <person name="Hua S.X."/>
        </authorList>
    </citation>
    <scope>NUCLEOTIDE SEQUENCE [LARGE SCALE GENOMIC DNA]</scope>
    <source>
        <strain evidence="4">h7</strain>
    </source>
</reference>